<keyword evidence="2" id="KW-1185">Reference proteome</keyword>
<reference evidence="1 2" key="1">
    <citation type="submission" date="2014-04" db="EMBL/GenBank/DDBJ databases">
        <authorList>
            <consortium name="DOE Joint Genome Institute"/>
            <person name="Kuo A."/>
            <person name="Kohler A."/>
            <person name="Nagy L.G."/>
            <person name="Floudas D."/>
            <person name="Copeland A."/>
            <person name="Barry K.W."/>
            <person name="Cichocki N."/>
            <person name="Veneault-Fourrey C."/>
            <person name="LaButti K."/>
            <person name="Lindquist E.A."/>
            <person name="Lipzen A."/>
            <person name="Lundell T."/>
            <person name="Morin E."/>
            <person name="Murat C."/>
            <person name="Sun H."/>
            <person name="Tunlid A."/>
            <person name="Henrissat B."/>
            <person name="Grigoriev I.V."/>
            <person name="Hibbett D.S."/>
            <person name="Martin F."/>
            <person name="Nordberg H.P."/>
            <person name="Cantor M.N."/>
            <person name="Hua S.X."/>
        </authorList>
    </citation>
    <scope>NUCLEOTIDE SEQUENCE [LARGE SCALE GENOMIC DNA]</scope>
    <source>
        <strain evidence="1 2">Foug A</strain>
    </source>
</reference>
<organism evidence="1 2">
    <name type="scientific">Scleroderma citrinum Foug A</name>
    <dbReference type="NCBI Taxonomy" id="1036808"/>
    <lineage>
        <taxon>Eukaryota</taxon>
        <taxon>Fungi</taxon>
        <taxon>Dikarya</taxon>
        <taxon>Basidiomycota</taxon>
        <taxon>Agaricomycotina</taxon>
        <taxon>Agaricomycetes</taxon>
        <taxon>Agaricomycetidae</taxon>
        <taxon>Boletales</taxon>
        <taxon>Sclerodermatineae</taxon>
        <taxon>Sclerodermataceae</taxon>
        <taxon>Scleroderma</taxon>
    </lineage>
</organism>
<reference evidence="2" key="2">
    <citation type="submission" date="2015-01" db="EMBL/GenBank/DDBJ databases">
        <title>Evolutionary Origins and Diversification of the Mycorrhizal Mutualists.</title>
        <authorList>
            <consortium name="DOE Joint Genome Institute"/>
            <consortium name="Mycorrhizal Genomics Consortium"/>
            <person name="Kohler A."/>
            <person name="Kuo A."/>
            <person name="Nagy L.G."/>
            <person name="Floudas D."/>
            <person name="Copeland A."/>
            <person name="Barry K.W."/>
            <person name="Cichocki N."/>
            <person name="Veneault-Fourrey C."/>
            <person name="LaButti K."/>
            <person name="Lindquist E.A."/>
            <person name="Lipzen A."/>
            <person name="Lundell T."/>
            <person name="Morin E."/>
            <person name="Murat C."/>
            <person name="Riley R."/>
            <person name="Ohm R."/>
            <person name="Sun H."/>
            <person name="Tunlid A."/>
            <person name="Henrissat B."/>
            <person name="Grigoriev I.V."/>
            <person name="Hibbett D.S."/>
            <person name="Martin F."/>
        </authorList>
    </citation>
    <scope>NUCLEOTIDE SEQUENCE [LARGE SCALE GENOMIC DNA]</scope>
    <source>
        <strain evidence="2">Foug A</strain>
    </source>
</reference>
<dbReference type="AlphaFoldDB" id="A0A0C3DWV6"/>
<gene>
    <name evidence="1" type="ORF">SCLCIDRAFT_586419</name>
</gene>
<dbReference type="HOGENOM" id="CLU_2672546_0_0_1"/>
<protein>
    <submittedName>
        <fullName evidence="1">Uncharacterized protein</fullName>
    </submittedName>
</protein>
<evidence type="ECO:0000313" key="2">
    <source>
        <dbReference type="Proteomes" id="UP000053989"/>
    </source>
</evidence>
<dbReference type="EMBL" id="KN822025">
    <property type="protein sequence ID" value="KIM65055.1"/>
    <property type="molecule type" value="Genomic_DNA"/>
</dbReference>
<proteinExistence type="predicted"/>
<dbReference type="InParanoid" id="A0A0C3DWV6"/>
<sequence>MYSGRPVTHRHPRLAEFIDFYVVHIPVKEARTAEDLDAKLKERRLTSPKNRCTSIISDHHLRTRRRSITDRGEVP</sequence>
<name>A0A0C3DWV6_9AGAM</name>
<dbReference type="Proteomes" id="UP000053989">
    <property type="component" value="Unassembled WGS sequence"/>
</dbReference>
<accession>A0A0C3DWV6</accession>
<evidence type="ECO:0000313" key="1">
    <source>
        <dbReference type="EMBL" id="KIM65055.1"/>
    </source>
</evidence>